<organism evidence="2 3">
    <name type="scientific">Potamilus streckersoni</name>
    <dbReference type="NCBI Taxonomy" id="2493646"/>
    <lineage>
        <taxon>Eukaryota</taxon>
        <taxon>Metazoa</taxon>
        <taxon>Spiralia</taxon>
        <taxon>Lophotrochozoa</taxon>
        <taxon>Mollusca</taxon>
        <taxon>Bivalvia</taxon>
        <taxon>Autobranchia</taxon>
        <taxon>Heteroconchia</taxon>
        <taxon>Palaeoheterodonta</taxon>
        <taxon>Unionida</taxon>
        <taxon>Unionoidea</taxon>
        <taxon>Unionidae</taxon>
        <taxon>Ambleminae</taxon>
        <taxon>Lampsilini</taxon>
        <taxon>Potamilus</taxon>
    </lineage>
</organism>
<reference evidence="2" key="1">
    <citation type="journal article" date="2021" name="Genome Biol. Evol.">
        <title>A High-Quality Reference Genome for a Parasitic Bivalve with Doubly Uniparental Inheritance (Bivalvia: Unionida).</title>
        <authorList>
            <person name="Smith C.H."/>
        </authorList>
    </citation>
    <scope>NUCLEOTIDE SEQUENCE</scope>
    <source>
        <strain evidence="2">CHS0354</strain>
    </source>
</reference>
<comment type="caution">
    <text evidence="2">The sequence shown here is derived from an EMBL/GenBank/DDBJ whole genome shotgun (WGS) entry which is preliminary data.</text>
</comment>
<gene>
    <name evidence="2" type="ORF">CHS0354_020173</name>
</gene>
<reference evidence="2" key="2">
    <citation type="journal article" date="2021" name="Genome Biol. Evol.">
        <title>Developing a high-quality reference genome for a parasitic bivalve with doubly uniparental inheritance (Bivalvia: Unionida).</title>
        <authorList>
            <person name="Smith C.H."/>
        </authorList>
    </citation>
    <scope>NUCLEOTIDE SEQUENCE</scope>
    <source>
        <strain evidence="2">CHS0354</strain>
        <tissue evidence="2">Mantle</tissue>
    </source>
</reference>
<evidence type="ECO:0000256" key="1">
    <source>
        <dbReference type="SAM" id="MobiDB-lite"/>
    </source>
</evidence>
<protein>
    <submittedName>
        <fullName evidence="2">Uncharacterized protein</fullName>
    </submittedName>
</protein>
<reference evidence="2" key="3">
    <citation type="submission" date="2023-05" db="EMBL/GenBank/DDBJ databases">
        <authorList>
            <person name="Smith C.H."/>
        </authorList>
    </citation>
    <scope>NUCLEOTIDE SEQUENCE</scope>
    <source>
        <strain evidence="2">CHS0354</strain>
        <tissue evidence="2">Mantle</tissue>
    </source>
</reference>
<sequence>RINYVGEKKDEAGEEGKSHGKKKKTSPEETNQDGNQENKKYAKILLKTITNEEKVTSPALRQYHNKDHKRQICL</sequence>
<accession>A0AAE0VH17</accession>
<dbReference type="Proteomes" id="UP001195483">
    <property type="component" value="Unassembled WGS sequence"/>
</dbReference>
<evidence type="ECO:0000313" key="2">
    <source>
        <dbReference type="EMBL" id="KAK3577619.1"/>
    </source>
</evidence>
<name>A0AAE0VH17_9BIVA</name>
<keyword evidence="3" id="KW-1185">Reference proteome</keyword>
<feature type="region of interest" description="Disordered" evidence="1">
    <location>
        <begin position="1"/>
        <end position="40"/>
    </location>
</feature>
<feature type="non-terminal residue" evidence="2">
    <location>
        <position position="1"/>
    </location>
</feature>
<evidence type="ECO:0000313" key="3">
    <source>
        <dbReference type="Proteomes" id="UP001195483"/>
    </source>
</evidence>
<feature type="compositionally biased region" description="Basic and acidic residues" evidence="1">
    <location>
        <begin position="1"/>
        <end position="18"/>
    </location>
</feature>
<proteinExistence type="predicted"/>
<dbReference type="EMBL" id="JAEAOA010001227">
    <property type="protein sequence ID" value="KAK3577619.1"/>
    <property type="molecule type" value="Genomic_DNA"/>
</dbReference>
<dbReference type="AlphaFoldDB" id="A0AAE0VH17"/>